<evidence type="ECO:0000256" key="7">
    <source>
        <dbReference type="SAM" id="MobiDB-lite"/>
    </source>
</evidence>
<feature type="compositionally biased region" description="Low complexity" evidence="7">
    <location>
        <begin position="265"/>
        <end position="275"/>
    </location>
</feature>
<dbReference type="GO" id="GO:0080188">
    <property type="term" value="P:gene silencing by siRNA-directed DNA methylation"/>
    <property type="evidence" value="ECO:0007669"/>
    <property type="project" value="InterPro"/>
</dbReference>
<evidence type="ECO:0000259" key="9">
    <source>
        <dbReference type="PROSITE" id="PS51194"/>
    </source>
</evidence>
<dbReference type="CDD" id="cd18793">
    <property type="entry name" value="SF2_C_SNF"/>
    <property type="match status" value="1"/>
</dbReference>
<dbReference type="CDD" id="cd18007">
    <property type="entry name" value="DEXHc_ATRX-like"/>
    <property type="match status" value="1"/>
</dbReference>
<dbReference type="Pfam" id="PF00176">
    <property type="entry name" value="SNF2-rel_dom"/>
    <property type="match status" value="1"/>
</dbReference>
<dbReference type="SMART" id="SM00487">
    <property type="entry name" value="DEXDc"/>
    <property type="match status" value="1"/>
</dbReference>
<dbReference type="Pfam" id="PF00271">
    <property type="entry name" value="Helicase_C"/>
    <property type="match status" value="1"/>
</dbReference>
<dbReference type="InterPro" id="IPR044567">
    <property type="entry name" value="CLSY/DRD1"/>
</dbReference>
<name>A0A444YTF0_ARAHY</name>
<dbReference type="Gene3D" id="3.40.50.10810">
    <property type="entry name" value="Tandem AAA-ATPase domain"/>
    <property type="match status" value="1"/>
</dbReference>
<dbReference type="Gene3D" id="3.40.50.300">
    <property type="entry name" value="P-loop containing nucleotide triphosphate hydrolases"/>
    <property type="match status" value="1"/>
</dbReference>
<gene>
    <name evidence="10" type="ORF">Ahy_B06g085077</name>
</gene>
<evidence type="ECO:0000256" key="5">
    <source>
        <dbReference type="ARBA" id="ARBA00022840"/>
    </source>
</evidence>
<dbReference type="Proteomes" id="UP000289738">
    <property type="component" value="Chromosome B06"/>
</dbReference>
<feature type="compositionally biased region" description="Polar residues" evidence="7">
    <location>
        <begin position="462"/>
        <end position="473"/>
    </location>
</feature>
<keyword evidence="11" id="KW-1185">Reference proteome</keyword>
<sequence length="1334" mass="149836">MVIVNGVASRTRSKKKERSLNPSPCIGSGSRTLSSSSSKSSERKKGKRKAEVDVEVVEFDYEAFHERWMMEPQQPLEMPPPRDVIELSDDSDDNAAAEGLQKLHRGYVNEEKKEEVQERNVFPIDGAGTSANDPIIVGLSDSSSSDEGSEGGGRSLDWDFGLSSESEDTDNSDDEDFRVEDEGEGSASASASASTSASSSDDSGSSSFDDEDEEEEKEKRRCKRRKKEKKRREPTFESHSNKVLRCDEVIVETECSGICKKNGENKNNSSSTENNVFDHQPEKMLPKDADCASVLFGERNTEGCSSEKNEDKEKNVAKKPVEVCSSKKNEDKEENVAKKPVEGCSSKKNADCASVLFGDRNTEGCSSEKNEDKEAKKPAEGCSSKKNEDKEKNVAKKPVEGCSSKNNEDKEKNVAKKPVEGCSSKKNEDKGKKVAKKPMPAGNRARKRVERTGENVGADIEASSQKRSRPSTPEENDSEKDEKKPVKQKGRESVSDFVAKDKGDSPMIDERVPMNDERMESAEEERENKKEGEAEGKHKAGAVCESSYKEREQHRVTTNPSRPKEAPLIELLAECFRIKHNPDNVHKQDTISKEPALDVQRKFFFGKKVPIEKTESEKERDMLWEEMDSLLRLGEVDSLVGCVETVETQQNTEAPATNCKHKFVHDEETGIYCILCHWMIIDIKGMPVPFLVCMLLLYIIQVSEYPREGSRKKLLSDGPNGLCFDEAPFGVREGGYCNKEGTVWDLIPADTKQNLYAHQLEGFEFLWKNLAGTMELPKLKSCDSNSTGGCIISHAPGTGKTRLTIVFLQTYLKVFPDCHPMIIAPASLLLTWEDEFRKWDNEIPFHNLSNQDTSGKEHRAAWSKVGGSAPSQEDIRMVKLYSWFKEPSILGISYSLFQRLTGLKRDKSLKENAARGVMGKILLEVPGLLVLDEGHTPRNQSSQIWKVLSEIQTHKRIILSGTPFQNNFLELYNTICVVRPSFPDTIPPELKKFCQRRLMQEKKESKGLSWEPVSSVRTENLNDENIKQLKQLMDPFVHVHKGSILQKNLPGLKDCVVTLMPGDLQKTLLEGIEGHPNTLPFDSKSALVSVHPSLFLCCTLSPKERALVDMEQLKDLKLNPTVGVKTRFLVEFVRICDAMNEKVLVFSQFLDPLTLIMEQLKSIFNWTEKKEVFYMSGKLDKNQRQLLIHSFNDPNSQAKILLASTKACCEGISLVGASRVVLLDVVWNPSVERQAISRAYRLGQKKVVYTYHLITHGTTEYTKYCHQAKKDRLSELVFSAKNTEQDEPKSSAVEFEDEILDNMVRHGKLRDLFGDCVVQPKDSDLIDNLDPKIS</sequence>
<dbReference type="PANTHER" id="PTHR45821:SF5">
    <property type="entry name" value="SNF2 DOMAIN-CONTAINING PROTEIN CLASSY 4"/>
    <property type="match status" value="1"/>
</dbReference>
<dbReference type="EMBL" id="SDMP01000016">
    <property type="protein sequence ID" value="RYR05199.1"/>
    <property type="molecule type" value="Genomic_DNA"/>
</dbReference>
<proteinExistence type="predicted"/>
<feature type="compositionally biased region" description="Basic residues" evidence="7">
    <location>
        <begin position="220"/>
        <end position="230"/>
    </location>
</feature>
<feature type="compositionally biased region" description="Basic and acidic residues" evidence="7">
    <location>
        <begin position="360"/>
        <end position="399"/>
    </location>
</feature>
<dbReference type="SUPFAM" id="SSF52540">
    <property type="entry name" value="P-loop containing nucleoside triphosphate hydrolases"/>
    <property type="match status" value="2"/>
</dbReference>
<dbReference type="GO" id="GO:0004386">
    <property type="term" value="F:helicase activity"/>
    <property type="evidence" value="ECO:0007669"/>
    <property type="project" value="UniProtKB-KW"/>
</dbReference>
<comment type="subcellular location">
    <subcellularLocation>
        <location evidence="1">Nucleus</location>
    </subcellularLocation>
</comment>
<feature type="region of interest" description="Disordered" evidence="7">
    <location>
        <begin position="259"/>
        <end position="286"/>
    </location>
</feature>
<dbReference type="PANTHER" id="PTHR45821">
    <property type="entry name" value="SNF2 DOMAIN-CONTAINING PROTEIN CLASSY 2-RELATED"/>
    <property type="match status" value="1"/>
</dbReference>
<organism evidence="10 11">
    <name type="scientific">Arachis hypogaea</name>
    <name type="common">Peanut</name>
    <dbReference type="NCBI Taxonomy" id="3818"/>
    <lineage>
        <taxon>Eukaryota</taxon>
        <taxon>Viridiplantae</taxon>
        <taxon>Streptophyta</taxon>
        <taxon>Embryophyta</taxon>
        <taxon>Tracheophyta</taxon>
        <taxon>Spermatophyta</taxon>
        <taxon>Magnoliopsida</taxon>
        <taxon>eudicotyledons</taxon>
        <taxon>Gunneridae</taxon>
        <taxon>Pentapetalae</taxon>
        <taxon>rosids</taxon>
        <taxon>fabids</taxon>
        <taxon>Fabales</taxon>
        <taxon>Fabaceae</taxon>
        <taxon>Papilionoideae</taxon>
        <taxon>50 kb inversion clade</taxon>
        <taxon>dalbergioids sensu lato</taxon>
        <taxon>Dalbergieae</taxon>
        <taxon>Pterocarpus clade</taxon>
        <taxon>Arachis</taxon>
    </lineage>
</organism>
<dbReference type="InterPro" id="IPR038718">
    <property type="entry name" value="SNF2-like_sf"/>
</dbReference>
<feature type="compositionally biased region" description="Basic and acidic residues" evidence="7">
    <location>
        <begin position="107"/>
        <end position="118"/>
    </location>
</feature>
<feature type="compositionally biased region" description="Low complexity" evidence="7">
    <location>
        <begin position="185"/>
        <end position="207"/>
    </location>
</feature>
<dbReference type="PROSITE" id="PS51192">
    <property type="entry name" value="HELICASE_ATP_BIND_1"/>
    <property type="match status" value="1"/>
</dbReference>
<dbReference type="InterPro" id="IPR014001">
    <property type="entry name" value="Helicase_ATP-bd"/>
</dbReference>
<dbReference type="GO" id="GO:0016787">
    <property type="term" value="F:hydrolase activity"/>
    <property type="evidence" value="ECO:0007669"/>
    <property type="project" value="UniProtKB-KW"/>
</dbReference>
<feature type="compositionally biased region" description="Basic and acidic residues" evidence="7">
    <location>
        <begin position="301"/>
        <end position="341"/>
    </location>
</feature>
<dbReference type="InterPro" id="IPR049730">
    <property type="entry name" value="SNF2/RAD54-like_C"/>
</dbReference>
<feature type="compositionally biased region" description="Basic and acidic residues" evidence="7">
    <location>
        <begin position="480"/>
        <end position="538"/>
    </location>
</feature>
<feature type="compositionally biased region" description="Basic and acidic residues" evidence="7">
    <location>
        <begin position="231"/>
        <end position="243"/>
    </location>
</feature>
<feature type="region of interest" description="Disordered" evidence="7">
    <location>
        <begin position="358"/>
        <end position="563"/>
    </location>
</feature>
<feature type="domain" description="Helicase C-terminal" evidence="9">
    <location>
        <begin position="1128"/>
        <end position="1284"/>
    </location>
</feature>
<dbReference type="STRING" id="3818.A0A444YTF0"/>
<evidence type="ECO:0000256" key="3">
    <source>
        <dbReference type="ARBA" id="ARBA00022801"/>
    </source>
</evidence>
<evidence type="ECO:0000313" key="10">
    <source>
        <dbReference type="EMBL" id="RYR05199.1"/>
    </source>
</evidence>
<dbReference type="SMART" id="SM00490">
    <property type="entry name" value="HELICc"/>
    <property type="match status" value="1"/>
</dbReference>
<evidence type="ECO:0000259" key="8">
    <source>
        <dbReference type="PROSITE" id="PS51192"/>
    </source>
</evidence>
<feature type="domain" description="Helicase ATP-binding" evidence="8">
    <location>
        <begin position="781"/>
        <end position="981"/>
    </location>
</feature>
<feature type="region of interest" description="Disordered" evidence="7">
    <location>
        <begin position="1"/>
        <end position="51"/>
    </location>
</feature>
<protein>
    <recommendedName>
        <fullName evidence="12">SNF2 domain-containing protein CLASSY</fullName>
    </recommendedName>
</protein>
<evidence type="ECO:0000256" key="1">
    <source>
        <dbReference type="ARBA" id="ARBA00004123"/>
    </source>
</evidence>
<dbReference type="InterPro" id="IPR027417">
    <property type="entry name" value="P-loop_NTPase"/>
</dbReference>
<keyword evidence="2" id="KW-0547">Nucleotide-binding</keyword>
<reference evidence="10 11" key="1">
    <citation type="submission" date="2019-01" db="EMBL/GenBank/DDBJ databases">
        <title>Sequencing of cultivated peanut Arachis hypogaea provides insights into genome evolution and oil improvement.</title>
        <authorList>
            <person name="Chen X."/>
        </authorList>
    </citation>
    <scope>NUCLEOTIDE SEQUENCE [LARGE SCALE GENOMIC DNA]</scope>
    <source>
        <strain evidence="11">cv. Fuhuasheng</strain>
        <tissue evidence="10">Leaves</tissue>
    </source>
</reference>
<evidence type="ECO:0000256" key="2">
    <source>
        <dbReference type="ARBA" id="ARBA00022741"/>
    </source>
</evidence>
<keyword evidence="5" id="KW-0067">ATP-binding</keyword>
<evidence type="ECO:0000313" key="11">
    <source>
        <dbReference type="Proteomes" id="UP000289738"/>
    </source>
</evidence>
<dbReference type="InterPro" id="IPR001650">
    <property type="entry name" value="Helicase_C-like"/>
</dbReference>
<comment type="caution">
    <text evidence="10">The sequence shown here is derived from an EMBL/GenBank/DDBJ whole genome shotgun (WGS) entry which is preliminary data.</text>
</comment>
<evidence type="ECO:0008006" key="12">
    <source>
        <dbReference type="Google" id="ProtNLM"/>
    </source>
</evidence>
<keyword evidence="6" id="KW-0539">Nucleus</keyword>
<feature type="compositionally biased region" description="Acidic residues" evidence="7">
    <location>
        <begin position="86"/>
        <end position="95"/>
    </location>
</feature>
<evidence type="ECO:0000256" key="6">
    <source>
        <dbReference type="ARBA" id="ARBA00023242"/>
    </source>
</evidence>
<dbReference type="GO" id="GO:0005634">
    <property type="term" value="C:nucleus"/>
    <property type="evidence" value="ECO:0007669"/>
    <property type="project" value="UniProtKB-SubCell"/>
</dbReference>
<feature type="compositionally biased region" description="Acidic residues" evidence="7">
    <location>
        <begin position="165"/>
        <end position="184"/>
    </location>
</feature>
<feature type="compositionally biased region" description="Low complexity" evidence="7">
    <location>
        <begin position="27"/>
        <end position="39"/>
    </location>
</feature>
<keyword evidence="4" id="KW-0347">Helicase</keyword>
<accession>A0A444YTF0</accession>
<dbReference type="PROSITE" id="PS51194">
    <property type="entry name" value="HELICASE_CTER"/>
    <property type="match status" value="1"/>
</dbReference>
<feature type="region of interest" description="Disordered" evidence="7">
    <location>
        <begin position="301"/>
        <end position="346"/>
    </location>
</feature>
<dbReference type="InterPro" id="IPR000330">
    <property type="entry name" value="SNF2_N"/>
</dbReference>
<dbReference type="GO" id="GO:0005524">
    <property type="term" value="F:ATP binding"/>
    <property type="evidence" value="ECO:0007669"/>
    <property type="project" value="UniProtKB-KW"/>
</dbReference>
<keyword evidence="3" id="KW-0378">Hydrolase</keyword>
<evidence type="ECO:0000256" key="4">
    <source>
        <dbReference type="ARBA" id="ARBA00022806"/>
    </source>
</evidence>
<feature type="region of interest" description="Disordered" evidence="7">
    <location>
        <begin position="70"/>
        <end position="243"/>
    </location>
</feature>
<feature type="compositionally biased region" description="Basic and acidic residues" evidence="7">
    <location>
        <begin position="406"/>
        <end position="432"/>
    </location>
</feature>